<accession>A0AA37T3P7</accession>
<gene>
    <name evidence="1" type="ORF">GCM10007877_06450</name>
</gene>
<keyword evidence="2" id="KW-1185">Reference proteome</keyword>
<proteinExistence type="predicted"/>
<organism evidence="1 2">
    <name type="scientific">Marinibactrum halimedae</name>
    <dbReference type="NCBI Taxonomy" id="1444977"/>
    <lineage>
        <taxon>Bacteria</taxon>
        <taxon>Pseudomonadati</taxon>
        <taxon>Pseudomonadota</taxon>
        <taxon>Gammaproteobacteria</taxon>
        <taxon>Cellvibrionales</taxon>
        <taxon>Cellvibrionaceae</taxon>
        <taxon>Marinibactrum</taxon>
    </lineage>
</organism>
<reference evidence="1 2" key="1">
    <citation type="journal article" date="2014" name="Int. J. Syst. Evol. Microbiol.">
        <title>Complete genome sequence of Corynebacterium casei LMG S-19264T (=DSM 44701T), isolated from a smear-ripened cheese.</title>
        <authorList>
            <consortium name="US DOE Joint Genome Institute (JGI-PGF)"/>
            <person name="Walter F."/>
            <person name="Albersmeier A."/>
            <person name="Kalinowski J."/>
            <person name="Ruckert C."/>
        </authorList>
    </citation>
    <scope>NUCLEOTIDE SEQUENCE [LARGE SCALE GENOMIC DNA]</scope>
    <source>
        <strain evidence="1 2">NBRC 110095</strain>
    </source>
</reference>
<comment type="caution">
    <text evidence="1">The sequence shown here is derived from an EMBL/GenBank/DDBJ whole genome shotgun (WGS) entry which is preliminary data.</text>
</comment>
<protein>
    <submittedName>
        <fullName evidence="1">Uncharacterized protein</fullName>
    </submittedName>
</protein>
<evidence type="ECO:0000313" key="1">
    <source>
        <dbReference type="EMBL" id="GLS24931.1"/>
    </source>
</evidence>
<sequence>MKNEPIYENNELYTAFPDPDEVFYSEVEKERFLPLGTFHLQTDEGQHDVLIATPLGDEEGLIGKDNYGEFCGETWLTYSKVNGKWKMDCSVDDLLNFDAYYEKANNGLKEAKKIFNENKCLPSRSSRGDGKIPLFSIQSYPSYLYNWFSDVEEYFNFALREVDKEELDSSFDEDKAVTLFDSEGNQYVYIGSTNKSFLMARLFFFYNVKAERVLVIFEYS</sequence>
<dbReference type="Proteomes" id="UP001156870">
    <property type="component" value="Unassembled WGS sequence"/>
</dbReference>
<dbReference type="AlphaFoldDB" id="A0AA37T3P7"/>
<dbReference type="EMBL" id="BSPD01000020">
    <property type="protein sequence ID" value="GLS24931.1"/>
    <property type="molecule type" value="Genomic_DNA"/>
</dbReference>
<evidence type="ECO:0000313" key="2">
    <source>
        <dbReference type="Proteomes" id="UP001156870"/>
    </source>
</evidence>
<name>A0AA37T3P7_9GAMM</name>
<dbReference type="RefSeq" id="WP_232592251.1">
    <property type="nucleotide sequence ID" value="NZ_BSPD01000020.1"/>
</dbReference>